<keyword evidence="2" id="KW-0808">Transferase</keyword>
<sequence>MASDSQMVKLALKDHSAVFEGLESIVDVGGGNGTVSKIINDMFPKFNCIVFDLPHWILHDWDDEHCVKILKKCKDAILNNVKGGKVIIIDTVMNENHEEHELTQLKLRMDIMMTHVNGKERSQEELKKLFLEAGFQNYKISPLTGIYSLIEFCMAVFIFKNKIR</sequence>
<keyword evidence="1" id="KW-0489">Methyltransferase</keyword>
<keyword evidence="4" id="KW-1133">Transmembrane helix</keyword>
<dbReference type="SUPFAM" id="SSF53335">
    <property type="entry name" value="S-adenosyl-L-methionine-dependent methyltransferases"/>
    <property type="match status" value="1"/>
</dbReference>
<accession>A0A445DAX6</accession>
<dbReference type="STRING" id="3818.A0A445DAX6"/>
<reference evidence="6 7" key="1">
    <citation type="submission" date="2019-01" db="EMBL/GenBank/DDBJ databases">
        <title>Sequencing of cultivated peanut Arachis hypogaea provides insights into genome evolution and oil improvement.</title>
        <authorList>
            <person name="Chen X."/>
        </authorList>
    </citation>
    <scope>NUCLEOTIDE SEQUENCE [LARGE SCALE GENOMIC DNA]</scope>
    <source>
        <strain evidence="7">cv. Fuhuasheng</strain>
        <tissue evidence="6">Leaves</tissue>
    </source>
</reference>
<keyword evidence="7" id="KW-1185">Reference proteome</keyword>
<keyword evidence="4" id="KW-0472">Membrane</keyword>
<dbReference type="EMBL" id="SDMP01000004">
    <property type="protein sequence ID" value="RYR60358.1"/>
    <property type="molecule type" value="Genomic_DNA"/>
</dbReference>
<dbReference type="Pfam" id="PF00891">
    <property type="entry name" value="Methyltransf_2"/>
    <property type="match status" value="1"/>
</dbReference>
<dbReference type="InterPro" id="IPR001077">
    <property type="entry name" value="COMT_C"/>
</dbReference>
<dbReference type="PROSITE" id="PS51683">
    <property type="entry name" value="SAM_OMT_II"/>
    <property type="match status" value="1"/>
</dbReference>
<dbReference type="PANTHER" id="PTHR11746">
    <property type="entry name" value="O-METHYLTRANSFERASE"/>
    <property type="match status" value="1"/>
</dbReference>
<dbReference type="AlphaFoldDB" id="A0A445DAX6"/>
<dbReference type="InterPro" id="IPR029063">
    <property type="entry name" value="SAM-dependent_MTases_sf"/>
</dbReference>
<evidence type="ECO:0000313" key="6">
    <source>
        <dbReference type="EMBL" id="RYR60358.1"/>
    </source>
</evidence>
<dbReference type="InterPro" id="IPR016461">
    <property type="entry name" value="COMT-like"/>
</dbReference>
<feature type="domain" description="O-methyltransferase C-terminal" evidence="5">
    <location>
        <begin position="56"/>
        <end position="136"/>
    </location>
</feature>
<gene>
    <name evidence="6" type="ORF">Ahy_A04g017442</name>
</gene>
<feature type="transmembrane region" description="Helical" evidence="4">
    <location>
        <begin position="140"/>
        <end position="159"/>
    </location>
</feature>
<protein>
    <recommendedName>
        <fullName evidence="5">O-methyltransferase C-terminal domain-containing protein</fullName>
    </recommendedName>
</protein>
<evidence type="ECO:0000256" key="1">
    <source>
        <dbReference type="ARBA" id="ARBA00022603"/>
    </source>
</evidence>
<dbReference type="GO" id="GO:0008171">
    <property type="term" value="F:O-methyltransferase activity"/>
    <property type="evidence" value="ECO:0007669"/>
    <property type="project" value="InterPro"/>
</dbReference>
<keyword evidence="3" id="KW-0949">S-adenosyl-L-methionine</keyword>
<name>A0A445DAX6_ARAHY</name>
<organism evidence="6 7">
    <name type="scientific">Arachis hypogaea</name>
    <name type="common">Peanut</name>
    <dbReference type="NCBI Taxonomy" id="3818"/>
    <lineage>
        <taxon>Eukaryota</taxon>
        <taxon>Viridiplantae</taxon>
        <taxon>Streptophyta</taxon>
        <taxon>Embryophyta</taxon>
        <taxon>Tracheophyta</taxon>
        <taxon>Spermatophyta</taxon>
        <taxon>Magnoliopsida</taxon>
        <taxon>eudicotyledons</taxon>
        <taxon>Gunneridae</taxon>
        <taxon>Pentapetalae</taxon>
        <taxon>rosids</taxon>
        <taxon>fabids</taxon>
        <taxon>Fabales</taxon>
        <taxon>Fabaceae</taxon>
        <taxon>Papilionoideae</taxon>
        <taxon>50 kb inversion clade</taxon>
        <taxon>dalbergioids sensu lato</taxon>
        <taxon>Dalbergieae</taxon>
        <taxon>Pterocarpus clade</taxon>
        <taxon>Arachis</taxon>
    </lineage>
</organism>
<dbReference type="Proteomes" id="UP000289738">
    <property type="component" value="Chromosome A04"/>
</dbReference>
<evidence type="ECO:0000256" key="3">
    <source>
        <dbReference type="ARBA" id="ARBA00022691"/>
    </source>
</evidence>
<comment type="caution">
    <text evidence="6">The sequence shown here is derived from an EMBL/GenBank/DDBJ whole genome shotgun (WGS) entry which is preliminary data.</text>
</comment>
<evidence type="ECO:0000259" key="5">
    <source>
        <dbReference type="Pfam" id="PF00891"/>
    </source>
</evidence>
<keyword evidence="4" id="KW-0812">Transmembrane</keyword>
<evidence type="ECO:0000256" key="2">
    <source>
        <dbReference type="ARBA" id="ARBA00022679"/>
    </source>
</evidence>
<dbReference type="Gene3D" id="3.40.50.150">
    <property type="entry name" value="Vaccinia Virus protein VP39"/>
    <property type="match status" value="2"/>
</dbReference>
<evidence type="ECO:0000256" key="4">
    <source>
        <dbReference type="SAM" id="Phobius"/>
    </source>
</evidence>
<proteinExistence type="predicted"/>
<evidence type="ECO:0000313" key="7">
    <source>
        <dbReference type="Proteomes" id="UP000289738"/>
    </source>
</evidence>
<dbReference type="GO" id="GO:0032259">
    <property type="term" value="P:methylation"/>
    <property type="evidence" value="ECO:0007669"/>
    <property type="project" value="UniProtKB-KW"/>
</dbReference>